<reference evidence="2" key="2">
    <citation type="submission" date="2020-11" db="EMBL/GenBank/DDBJ databases">
        <authorList>
            <person name="McCartney M.A."/>
            <person name="Auch B."/>
            <person name="Kono T."/>
            <person name="Mallez S."/>
            <person name="Becker A."/>
            <person name="Gohl D.M."/>
            <person name="Silverstein K.A.T."/>
            <person name="Koren S."/>
            <person name="Bechman K.B."/>
            <person name="Herman A."/>
            <person name="Abrahante J.E."/>
            <person name="Garbe J."/>
        </authorList>
    </citation>
    <scope>NUCLEOTIDE SEQUENCE</scope>
    <source>
        <strain evidence="2">Duluth1</strain>
        <tissue evidence="2">Whole animal</tissue>
    </source>
</reference>
<comment type="caution">
    <text evidence="2">The sequence shown here is derived from an EMBL/GenBank/DDBJ whole genome shotgun (WGS) entry which is preliminary data.</text>
</comment>
<sequence>MEMKERKREQAETQSDDAKSKSGMRSWEEIRQRCEDGMKTGQIICIDCSLEPDE</sequence>
<evidence type="ECO:0000313" key="2">
    <source>
        <dbReference type="EMBL" id="KAH3798565.1"/>
    </source>
</evidence>
<dbReference type="AlphaFoldDB" id="A0A9D4FGZ7"/>
<evidence type="ECO:0000256" key="1">
    <source>
        <dbReference type="SAM" id="MobiDB-lite"/>
    </source>
</evidence>
<organism evidence="2 3">
    <name type="scientific">Dreissena polymorpha</name>
    <name type="common">Zebra mussel</name>
    <name type="synonym">Mytilus polymorpha</name>
    <dbReference type="NCBI Taxonomy" id="45954"/>
    <lineage>
        <taxon>Eukaryota</taxon>
        <taxon>Metazoa</taxon>
        <taxon>Spiralia</taxon>
        <taxon>Lophotrochozoa</taxon>
        <taxon>Mollusca</taxon>
        <taxon>Bivalvia</taxon>
        <taxon>Autobranchia</taxon>
        <taxon>Heteroconchia</taxon>
        <taxon>Euheterodonta</taxon>
        <taxon>Imparidentia</taxon>
        <taxon>Neoheterodontei</taxon>
        <taxon>Myida</taxon>
        <taxon>Dreissenoidea</taxon>
        <taxon>Dreissenidae</taxon>
        <taxon>Dreissena</taxon>
    </lineage>
</organism>
<dbReference type="EMBL" id="JAIWYP010000007">
    <property type="protein sequence ID" value="KAH3798565.1"/>
    <property type="molecule type" value="Genomic_DNA"/>
</dbReference>
<reference evidence="2" key="1">
    <citation type="journal article" date="2019" name="bioRxiv">
        <title>The Genome of the Zebra Mussel, Dreissena polymorpha: A Resource for Invasive Species Research.</title>
        <authorList>
            <person name="McCartney M.A."/>
            <person name="Auch B."/>
            <person name="Kono T."/>
            <person name="Mallez S."/>
            <person name="Zhang Y."/>
            <person name="Obille A."/>
            <person name="Becker A."/>
            <person name="Abrahante J.E."/>
            <person name="Garbe J."/>
            <person name="Badalamenti J.P."/>
            <person name="Herman A."/>
            <person name="Mangelson H."/>
            <person name="Liachko I."/>
            <person name="Sullivan S."/>
            <person name="Sone E.D."/>
            <person name="Koren S."/>
            <person name="Silverstein K.A.T."/>
            <person name="Beckman K.B."/>
            <person name="Gohl D.M."/>
        </authorList>
    </citation>
    <scope>NUCLEOTIDE SEQUENCE</scope>
    <source>
        <strain evidence="2">Duluth1</strain>
        <tissue evidence="2">Whole animal</tissue>
    </source>
</reference>
<keyword evidence="3" id="KW-1185">Reference proteome</keyword>
<name>A0A9D4FGZ7_DREPO</name>
<feature type="region of interest" description="Disordered" evidence="1">
    <location>
        <begin position="1"/>
        <end position="26"/>
    </location>
</feature>
<evidence type="ECO:0000313" key="3">
    <source>
        <dbReference type="Proteomes" id="UP000828390"/>
    </source>
</evidence>
<gene>
    <name evidence="2" type="ORF">DPMN_152165</name>
</gene>
<dbReference type="Proteomes" id="UP000828390">
    <property type="component" value="Unassembled WGS sequence"/>
</dbReference>
<protein>
    <submittedName>
        <fullName evidence="2">Uncharacterized protein</fullName>
    </submittedName>
</protein>
<proteinExistence type="predicted"/>
<accession>A0A9D4FGZ7</accession>